<protein>
    <submittedName>
        <fullName evidence="2">Aldolase-type TIM barrel</fullName>
    </submittedName>
</protein>
<dbReference type="EMBL" id="PKPP01010130">
    <property type="protein sequence ID" value="PWA46739.1"/>
    <property type="molecule type" value="Genomic_DNA"/>
</dbReference>
<evidence type="ECO:0000313" key="2">
    <source>
        <dbReference type="EMBL" id="PWA46739.1"/>
    </source>
</evidence>
<name>A0A2U1LCL3_ARTAN</name>
<keyword evidence="3" id="KW-1185">Reference proteome</keyword>
<dbReference type="STRING" id="35608.A0A2U1LCL3"/>
<dbReference type="AlphaFoldDB" id="A0A2U1LCL3"/>
<organism evidence="2 3">
    <name type="scientific">Artemisia annua</name>
    <name type="common">Sweet wormwood</name>
    <dbReference type="NCBI Taxonomy" id="35608"/>
    <lineage>
        <taxon>Eukaryota</taxon>
        <taxon>Viridiplantae</taxon>
        <taxon>Streptophyta</taxon>
        <taxon>Embryophyta</taxon>
        <taxon>Tracheophyta</taxon>
        <taxon>Spermatophyta</taxon>
        <taxon>Magnoliopsida</taxon>
        <taxon>eudicotyledons</taxon>
        <taxon>Gunneridae</taxon>
        <taxon>Pentapetalae</taxon>
        <taxon>asterids</taxon>
        <taxon>campanulids</taxon>
        <taxon>Asterales</taxon>
        <taxon>Asteraceae</taxon>
        <taxon>Asteroideae</taxon>
        <taxon>Anthemideae</taxon>
        <taxon>Artemisiinae</taxon>
        <taxon>Artemisia</taxon>
    </lineage>
</organism>
<accession>A0A2U1LCL3</accession>
<feature type="region of interest" description="Disordered" evidence="1">
    <location>
        <begin position="194"/>
        <end position="214"/>
    </location>
</feature>
<dbReference type="OrthoDB" id="10028886at2759"/>
<feature type="compositionally biased region" description="Basic residues" evidence="1">
    <location>
        <begin position="194"/>
        <end position="205"/>
    </location>
</feature>
<evidence type="ECO:0000256" key="1">
    <source>
        <dbReference type="SAM" id="MobiDB-lite"/>
    </source>
</evidence>
<feature type="region of interest" description="Disordered" evidence="1">
    <location>
        <begin position="155"/>
        <end position="178"/>
    </location>
</feature>
<dbReference type="Proteomes" id="UP000245207">
    <property type="component" value="Unassembled WGS sequence"/>
</dbReference>
<reference evidence="2 3" key="1">
    <citation type="journal article" date="2018" name="Mol. Plant">
        <title>The genome of Artemisia annua provides insight into the evolution of Asteraceae family and artemisinin biosynthesis.</title>
        <authorList>
            <person name="Shen Q."/>
            <person name="Zhang L."/>
            <person name="Liao Z."/>
            <person name="Wang S."/>
            <person name="Yan T."/>
            <person name="Shi P."/>
            <person name="Liu M."/>
            <person name="Fu X."/>
            <person name="Pan Q."/>
            <person name="Wang Y."/>
            <person name="Lv Z."/>
            <person name="Lu X."/>
            <person name="Zhang F."/>
            <person name="Jiang W."/>
            <person name="Ma Y."/>
            <person name="Chen M."/>
            <person name="Hao X."/>
            <person name="Li L."/>
            <person name="Tang Y."/>
            <person name="Lv G."/>
            <person name="Zhou Y."/>
            <person name="Sun X."/>
            <person name="Brodelius P.E."/>
            <person name="Rose J.K.C."/>
            <person name="Tang K."/>
        </authorList>
    </citation>
    <scope>NUCLEOTIDE SEQUENCE [LARGE SCALE GENOMIC DNA]</scope>
    <source>
        <strain evidence="3">cv. Huhao1</strain>
        <tissue evidence="2">Leaf</tissue>
    </source>
</reference>
<feature type="compositionally biased region" description="Basic and acidic residues" evidence="1">
    <location>
        <begin position="155"/>
        <end position="174"/>
    </location>
</feature>
<gene>
    <name evidence="2" type="ORF">CTI12_AA504000</name>
</gene>
<evidence type="ECO:0000313" key="3">
    <source>
        <dbReference type="Proteomes" id="UP000245207"/>
    </source>
</evidence>
<comment type="caution">
    <text evidence="2">The sequence shown here is derived from an EMBL/GenBank/DDBJ whole genome shotgun (WGS) entry which is preliminary data.</text>
</comment>
<proteinExistence type="predicted"/>
<sequence>MKNQYEIGNLSFDKDDHLPVEIVTAACMWPIFLTSKSSDTWLIEIQFRPLGNEVIGSDLGATNSHVAATEGKTVKYLLTLQNNGALNQILTATRFCVLQMCRFKGCMAWPSRKRVQDERFQLENKEVCFLRRMAIMSVVKKRMEMVFKNNCQTQEHNHQLHTDDRRYSRKEGNNRKRKLNLSKRHYLMANKLKARNKKQHHHQKLQRRESHQKNYRYQPQYHQHSIRTKRSLLTSEVLQQGQSRTKKRLKKNAINSNRLQPFEPSDLFLYAVTDSGMNKRWGHSVSGDVKVLLETSFSWISIRMSPGKTKIKNQVPDRSSSLPST</sequence>